<dbReference type="Pfam" id="PF13181">
    <property type="entry name" value="TPR_8"/>
    <property type="match status" value="1"/>
</dbReference>
<organism evidence="4 5">
    <name type="scientific">Adonisia turfae CCMR0082</name>
    <dbReference type="NCBI Taxonomy" id="2304604"/>
    <lineage>
        <taxon>Bacteria</taxon>
        <taxon>Bacillati</taxon>
        <taxon>Cyanobacteriota</taxon>
        <taxon>Adonisia</taxon>
        <taxon>Adonisia turfae</taxon>
    </lineage>
</organism>
<feature type="repeat" description="TPR" evidence="1">
    <location>
        <begin position="535"/>
        <end position="568"/>
    </location>
</feature>
<comment type="caution">
    <text evidence="4">The sequence shown here is derived from an EMBL/GenBank/DDBJ whole genome shotgun (WGS) entry which is preliminary data.</text>
</comment>
<keyword evidence="1" id="KW-0802">TPR repeat</keyword>
<dbReference type="SUPFAM" id="SSF53850">
    <property type="entry name" value="Periplasmic binding protein-like II"/>
    <property type="match status" value="1"/>
</dbReference>
<dbReference type="PANTHER" id="PTHR12558:SF13">
    <property type="entry name" value="CELL DIVISION CYCLE PROTEIN 27 HOMOLOG"/>
    <property type="match status" value="1"/>
</dbReference>
<feature type="repeat" description="TPR" evidence="1">
    <location>
        <begin position="501"/>
        <end position="534"/>
    </location>
</feature>
<feature type="domain" description="PBP" evidence="3">
    <location>
        <begin position="72"/>
        <end position="303"/>
    </location>
</feature>
<dbReference type="PROSITE" id="PS50293">
    <property type="entry name" value="TPR_REGION"/>
    <property type="match status" value="1"/>
</dbReference>
<dbReference type="InterPro" id="IPR011990">
    <property type="entry name" value="TPR-like_helical_dom_sf"/>
</dbReference>
<evidence type="ECO:0000313" key="4">
    <source>
        <dbReference type="EMBL" id="NEZ61636.1"/>
    </source>
</evidence>
<accession>A0A6M0RZQ4</accession>
<dbReference type="Gene3D" id="3.40.190.10">
    <property type="entry name" value="Periplasmic binding protein-like II"/>
    <property type="match status" value="2"/>
</dbReference>
<sequence length="1147" mass="124481">MALPHRRSAPTSRRLVFLGLVLVLALTVFPYPAMAVTLVDGMNPTVAATSNSPPAVVNKVVQTEAVLEGGEQEQALRIDGTSLMQPINQALKQRFEQEYPGTDVTLRANGTDPALESLLKDDIDLAAIGRSLSAQEKAQGLIEIPVSQDAISIIIGRNNRFNGTLTLDQFAQIFRGKITNWAEIGGTPGPIRFIDRPLTSDTRLVLSKYGILTDSEQAQGAQVVRLETDDTAAVIRRLGNDGISYAIASQIQGQRQVKTVKIAVLLDTLPSDKYYPYSQVRGYVYRKDKANTVLPFINWVTGESGKAAVGAAKTAEAAAVATALNPPALTRTATNTNGVGIPVWLWGLLPLPLLFLFGFSRRRQTKEMAEEETATQEVSVPESQAPAQPPSPVQPPPVIPTPPASTQLKEPEVPETIETATETATETAQEITPVPVETYHETPTVTPEITPTETTPAESISASPPQAPVILAVPIQLVVKPIPPTPPVVLPIEETVDWKNADAVYQKGVSCLKSGQLDKAKAYFQRLLELSARNILGLLGLGQVFLKLGQGSNALEQFTQATAVDPNEGEAWLGKGNALLKLQQPEAALEEFDRALQLNSSLVNALKAKGDALLVLGRQGEANRCYDQANALQCTPIPVWKPTTPDAEETIEEQPAVPVQAIAPEEPTAPVIPAVIPIEYTVNWQSPIAVYYKGLTCLDSGQLNDAVPYFRRVLELSPNNALALIGLGQIYVKQGQLETALAYFNQALENEPTRPQAWIGKGDALMLLGRSEEGKQHYAYGQALSDIPLTFPPTDTPARPSPRPVKPDVLSEEIEEIQAPITPPQLLDMVILVNTQGPLKAEVMAMGQVMDEAIETTTNARPADVRLTWLGTHEPWEETPVQQSASDYLNHLGISLENQGVTDSQPSPAHIISTLTRYLDWRPGAAQSLFYMGHESLSPDNQADGLPTVQPVIETAKDTGTTIHTYLSTQKSPGNTAAAVAEYHQVATATGGLAFTDDQSNRSFYDVLTQTIDQSCRECIYRRLTIDSQSGCYVLDHAQMSRLQSLGNTTPLAPGSYIVRIKSGNFSYWTNAPDFDPEPWVILWIYGGRVINRKTNVEVGATWVTLNGYDDALKLEVLEGTNLCALFLDTYKDDNSGQVILSILEAN</sequence>
<evidence type="ECO:0000256" key="2">
    <source>
        <dbReference type="SAM" id="MobiDB-lite"/>
    </source>
</evidence>
<dbReference type="SMART" id="SM00028">
    <property type="entry name" value="TPR"/>
    <property type="match status" value="6"/>
</dbReference>
<dbReference type="Proteomes" id="UP000473574">
    <property type="component" value="Unassembled WGS sequence"/>
</dbReference>
<dbReference type="Pfam" id="PF12849">
    <property type="entry name" value="PBP_like_2"/>
    <property type="match status" value="1"/>
</dbReference>
<evidence type="ECO:0000259" key="3">
    <source>
        <dbReference type="Pfam" id="PF12849"/>
    </source>
</evidence>
<dbReference type="PANTHER" id="PTHR12558">
    <property type="entry name" value="CELL DIVISION CYCLE 16,23,27"/>
    <property type="match status" value="1"/>
</dbReference>
<dbReference type="Pfam" id="PF14559">
    <property type="entry name" value="TPR_19"/>
    <property type="match status" value="1"/>
</dbReference>
<gene>
    <name evidence="4" type="ORF">D0962_02400</name>
</gene>
<dbReference type="PROSITE" id="PS50005">
    <property type="entry name" value="TPR"/>
    <property type="match status" value="5"/>
</dbReference>
<dbReference type="RefSeq" id="WP_163659485.1">
    <property type="nucleotide sequence ID" value="NZ_QZCE01000001.1"/>
</dbReference>
<feature type="compositionally biased region" description="Pro residues" evidence="2">
    <location>
        <begin position="387"/>
        <end position="403"/>
    </location>
</feature>
<feature type="repeat" description="TPR" evidence="1">
    <location>
        <begin position="569"/>
        <end position="602"/>
    </location>
</feature>
<dbReference type="InterPro" id="IPR019734">
    <property type="entry name" value="TPR_rpt"/>
</dbReference>
<dbReference type="Pfam" id="PF13432">
    <property type="entry name" value="TPR_16"/>
    <property type="match status" value="1"/>
</dbReference>
<dbReference type="Gene3D" id="1.25.40.10">
    <property type="entry name" value="Tetratricopeptide repeat domain"/>
    <property type="match status" value="2"/>
</dbReference>
<dbReference type="EMBL" id="QZCE01000001">
    <property type="protein sequence ID" value="NEZ61636.1"/>
    <property type="molecule type" value="Genomic_DNA"/>
</dbReference>
<feature type="repeat" description="TPR" evidence="1">
    <location>
        <begin position="687"/>
        <end position="720"/>
    </location>
</feature>
<dbReference type="AlphaFoldDB" id="A0A6M0RZQ4"/>
<evidence type="ECO:0000313" key="5">
    <source>
        <dbReference type="Proteomes" id="UP000473574"/>
    </source>
</evidence>
<dbReference type="SUPFAM" id="SSF48452">
    <property type="entry name" value="TPR-like"/>
    <property type="match status" value="2"/>
</dbReference>
<name>A0A6M0RZQ4_9CYAN</name>
<feature type="repeat" description="TPR" evidence="1">
    <location>
        <begin position="721"/>
        <end position="754"/>
    </location>
</feature>
<feature type="region of interest" description="Disordered" evidence="2">
    <location>
        <begin position="367"/>
        <end position="412"/>
    </location>
</feature>
<dbReference type="InterPro" id="IPR024370">
    <property type="entry name" value="PBP_domain"/>
</dbReference>
<reference evidence="4 5" key="1">
    <citation type="journal article" date="2020" name="Microb. Ecol.">
        <title>Ecogenomics of the Marine Benthic Filamentous Cyanobacterium Adonisia.</title>
        <authorList>
            <person name="Walter J.M."/>
            <person name="Coutinho F.H."/>
            <person name="Leomil L."/>
            <person name="Hargreaves P.I."/>
            <person name="Campeao M.E."/>
            <person name="Vieira V.V."/>
            <person name="Silva B.S."/>
            <person name="Fistarol G.O."/>
            <person name="Salomon P.S."/>
            <person name="Sawabe T."/>
            <person name="Mino S."/>
            <person name="Hosokawa M."/>
            <person name="Miyashita H."/>
            <person name="Maruyama F."/>
            <person name="van Verk M.C."/>
            <person name="Dutilh B.E."/>
            <person name="Thompson C.C."/>
            <person name="Thompson F.L."/>
        </authorList>
    </citation>
    <scope>NUCLEOTIDE SEQUENCE [LARGE SCALE GENOMIC DNA]</scope>
    <source>
        <strain evidence="4 5">CCMR0082</strain>
    </source>
</reference>
<proteinExistence type="predicted"/>
<evidence type="ECO:0000256" key="1">
    <source>
        <dbReference type="PROSITE-ProRule" id="PRU00339"/>
    </source>
</evidence>
<protein>
    <submittedName>
        <fullName evidence="4">Tetratricopeptide repeat protein</fullName>
    </submittedName>
</protein>